<name>U5E9N2_NOCAS</name>
<gene>
    <name evidence="2" type="ORF">NCAST_33_01910</name>
</gene>
<dbReference type="Proteomes" id="UP000017048">
    <property type="component" value="Unassembled WGS sequence"/>
</dbReference>
<sequence>MINASENNVPEFNADNRHAGNCPVGQQFCAHPYRRTFPLVIVGALGETLSLGKDRVEMADKSKKTPKKMPKQMPRQQQQQRQEQMGEDSRGMTRAGQDDRREPRRPGQH</sequence>
<dbReference type="EMBL" id="BAFO02000033">
    <property type="protein sequence ID" value="GAD86812.1"/>
    <property type="molecule type" value="Genomic_DNA"/>
</dbReference>
<reference evidence="2 3" key="1">
    <citation type="journal article" date="2014" name="BMC Genomics">
        <title>Genome based analysis of type-I polyketide synthase and nonribosomal peptide synthetase gene clusters in seven strains of five representative Nocardia species.</title>
        <authorList>
            <person name="Komaki H."/>
            <person name="Ichikawa N."/>
            <person name="Hosoyama A."/>
            <person name="Takahashi-Nakaguchi A."/>
            <person name="Matsuzawa T."/>
            <person name="Suzuki K."/>
            <person name="Fujita N."/>
            <person name="Gonoi T."/>
        </authorList>
    </citation>
    <scope>NUCLEOTIDE SEQUENCE [LARGE SCALE GENOMIC DNA]</scope>
    <source>
        <strain evidence="2 3">NBRC 15531</strain>
    </source>
</reference>
<evidence type="ECO:0000256" key="1">
    <source>
        <dbReference type="SAM" id="MobiDB-lite"/>
    </source>
</evidence>
<feature type="region of interest" description="Disordered" evidence="1">
    <location>
        <begin position="48"/>
        <end position="109"/>
    </location>
</feature>
<accession>U5E9N2</accession>
<evidence type="ECO:0000313" key="3">
    <source>
        <dbReference type="Proteomes" id="UP000017048"/>
    </source>
</evidence>
<feature type="compositionally biased region" description="Polar residues" evidence="1">
    <location>
        <begin position="1"/>
        <end position="10"/>
    </location>
</feature>
<evidence type="ECO:0000313" key="2">
    <source>
        <dbReference type="EMBL" id="GAD86812.1"/>
    </source>
</evidence>
<protein>
    <submittedName>
        <fullName evidence="2">Uncharacterized protein</fullName>
    </submittedName>
</protein>
<feature type="compositionally biased region" description="Low complexity" evidence="1">
    <location>
        <begin position="71"/>
        <end position="83"/>
    </location>
</feature>
<organism evidence="2 3">
    <name type="scientific">Nocardia asteroides NBRC 15531</name>
    <dbReference type="NCBI Taxonomy" id="1110697"/>
    <lineage>
        <taxon>Bacteria</taxon>
        <taxon>Bacillati</taxon>
        <taxon>Actinomycetota</taxon>
        <taxon>Actinomycetes</taxon>
        <taxon>Mycobacteriales</taxon>
        <taxon>Nocardiaceae</taxon>
        <taxon>Nocardia</taxon>
    </lineage>
</organism>
<dbReference type="EMBL" id="AB685274">
    <property type="protein sequence ID" value="BAO98998.1"/>
    <property type="molecule type" value="Genomic_DNA"/>
</dbReference>
<feature type="compositionally biased region" description="Basic and acidic residues" evidence="1">
    <location>
        <begin position="87"/>
        <end position="109"/>
    </location>
</feature>
<feature type="region of interest" description="Disordered" evidence="1">
    <location>
        <begin position="1"/>
        <end position="22"/>
    </location>
</feature>
<keyword evidence="3" id="KW-1185">Reference proteome</keyword>
<feature type="compositionally biased region" description="Basic and acidic residues" evidence="1">
    <location>
        <begin position="52"/>
        <end position="63"/>
    </location>
</feature>
<dbReference type="AlphaFoldDB" id="U5E9N2"/>
<proteinExistence type="predicted"/>